<protein>
    <submittedName>
        <fullName evidence="1">Uncharacterized protein</fullName>
    </submittedName>
</protein>
<dbReference type="EMBL" id="SWBM01000001">
    <property type="protein sequence ID" value="TKC19896.1"/>
    <property type="molecule type" value="Genomic_DNA"/>
</dbReference>
<dbReference type="Proteomes" id="UP000307756">
    <property type="component" value="Unassembled WGS sequence"/>
</dbReference>
<dbReference type="RefSeq" id="WP_136830793.1">
    <property type="nucleotide sequence ID" value="NZ_SWBM01000001.1"/>
</dbReference>
<sequence>MEQRTIKATINLSCDVIINDLIKSLAESECSSSLSDEETARKILFAFLNPKIESFNEEDDMLTGQWDTVCDFKGRLNNFIISHE</sequence>
<name>A0A4U1DF28_9BACI</name>
<gene>
    <name evidence="1" type="ORF">FA727_10285</name>
</gene>
<reference evidence="1 2" key="1">
    <citation type="journal article" date="2011" name="J. Microbiol.">
        <title>Bacillus kyonggiensis sp. nov., isolated from soil of a lettuce field.</title>
        <authorList>
            <person name="Dong K."/>
            <person name="Lee S."/>
        </authorList>
    </citation>
    <scope>NUCLEOTIDE SEQUENCE [LARGE SCALE GENOMIC DNA]</scope>
    <source>
        <strain evidence="1 2">NB22</strain>
    </source>
</reference>
<organism evidence="1 2">
    <name type="scientific">Robertmurraya kyonggiensis</name>
    <dbReference type="NCBI Taxonomy" id="1037680"/>
    <lineage>
        <taxon>Bacteria</taxon>
        <taxon>Bacillati</taxon>
        <taxon>Bacillota</taxon>
        <taxon>Bacilli</taxon>
        <taxon>Bacillales</taxon>
        <taxon>Bacillaceae</taxon>
        <taxon>Robertmurraya</taxon>
    </lineage>
</organism>
<comment type="caution">
    <text evidence="1">The sequence shown here is derived from an EMBL/GenBank/DDBJ whole genome shotgun (WGS) entry which is preliminary data.</text>
</comment>
<dbReference type="AlphaFoldDB" id="A0A4U1DF28"/>
<dbReference type="OrthoDB" id="2660239at2"/>
<proteinExistence type="predicted"/>
<keyword evidence="2" id="KW-1185">Reference proteome</keyword>
<evidence type="ECO:0000313" key="1">
    <source>
        <dbReference type="EMBL" id="TKC19896.1"/>
    </source>
</evidence>
<evidence type="ECO:0000313" key="2">
    <source>
        <dbReference type="Proteomes" id="UP000307756"/>
    </source>
</evidence>
<accession>A0A4U1DF28</accession>